<dbReference type="AlphaFoldDB" id="C4Z5E9"/>
<evidence type="ECO:0000313" key="1">
    <source>
        <dbReference type="EMBL" id="ACR71808.1"/>
    </source>
</evidence>
<dbReference type="RefSeq" id="WP_012739044.1">
    <property type="nucleotide sequence ID" value="NC_012778.1"/>
</dbReference>
<evidence type="ECO:0008006" key="3">
    <source>
        <dbReference type="Google" id="ProtNLM"/>
    </source>
</evidence>
<dbReference type="KEGG" id="eel:EUBELI_00800"/>
<keyword evidence="2" id="KW-1185">Reference proteome</keyword>
<dbReference type="eggNOG" id="COG5464">
    <property type="taxonomic scope" value="Bacteria"/>
</dbReference>
<proteinExistence type="predicted"/>
<evidence type="ECO:0000313" key="2">
    <source>
        <dbReference type="Proteomes" id="UP000001476"/>
    </source>
</evidence>
<dbReference type="GeneID" id="41355539"/>
<dbReference type="EMBL" id="CP001104">
    <property type="protein sequence ID" value="ACR71808.1"/>
    <property type="molecule type" value="Genomic_DNA"/>
</dbReference>
<sequence length="198" mass="23025">MGKDNGVRAVDADEFLSGIKKDDRFHPIINIILYYGEKEWDGPVSLKDMMVDMPERFANLFADYEINLVQMLDSGRLLFHNEDVRILFDVVSNIYKRNIDYIYSKYDGTEVDGELFWMIGKITSNENMLEISRDKKGESVVMCEAWREYYDEARRDGAKSATLNAIIFMIKYGISKKDILKEYSENDYNEALSKMAAK</sequence>
<dbReference type="Proteomes" id="UP000001476">
    <property type="component" value="Chromosome"/>
</dbReference>
<accession>C4Z5E9</accession>
<dbReference type="HOGENOM" id="CLU_096394_0_0_9"/>
<organism evidence="1 2">
    <name type="scientific">Lachnospira eligens (strain ATCC 27750 / DSM 3376 / VPI C15-48 / C15-B4)</name>
    <name type="common">Eubacterium eligens</name>
    <dbReference type="NCBI Taxonomy" id="515620"/>
    <lineage>
        <taxon>Bacteria</taxon>
        <taxon>Bacillati</taxon>
        <taxon>Bacillota</taxon>
        <taxon>Clostridia</taxon>
        <taxon>Lachnospirales</taxon>
        <taxon>Lachnospiraceae</taxon>
        <taxon>Lachnospira</taxon>
    </lineage>
</organism>
<gene>
    <name evidence="1" type="ordered locus">EUBELI_00800</name>
</gene>
<dbReference type="STRING" id="515620.EUBELI_00800"/>
<protein>
    <recommendedName>
        <fullName evidence="3">Transposase (putative) YhgA-like domain-containing protein</fullName>
    </recommendedName>
</protein>
<name>C4Z5E9_LACE2</name>
<reference evidence="1 2" key="1">
    <citation type="journal article" date="2009" name="Proc. Natl. Acad. Sci. U.S.A.">
        <title>Characterizing a model human gut microbiota composed of members of its two dominant bacterial phyla.</title>
        <authorList>
            <person name="Mahowald M.A."/>
            <person name="Rey F.E."/>
            <person name="Seedorf H."/>
            <person name="Turnbaugh P.J."/>
            <person name="Fulton R.S."/>
            <person name="Wollam A."/>
            <person name="Shah N."/>
            <person name="Wang C."/>
            <person name="Magrini V."/>
            <person name="Wilson R.K."/>
            <person name="Cantarel B.L."/>
            <person name="Coutinho P.M."/>
            <person name="Henrissat B."/>
            <person name="Crock L.W."/>
            <person name="Russell A."/>
            <person name="Verberkmoes N.C."/>
            <person name="Hettich R.L."/>
            <person name="Gordon J.I."/>
        </authorList>
    </citation>
    <scope>NUCLEOTIDE SEQUENCE [LARGE SCALE GENOMIC DNA]</scope>
    <source>
        <strain evidence="2">ATCC 27750 / DSM 3376 / VPI C15-48 / C15-B4</strain>
    </source>
</reference>